<dbReference type="EMBL" id="UYSU01033005">
    <property type="protein sequence ID" value="VDL91185.1"/>
    <property type="molecule type" value="Genomic_DNA"/>
</dbReference>
<dbReference type="AlphaFoldDB" id="A0A183SKQ2"/>
<dbReference type="Proteomes" id="UP000275846">
    <property type="component" value="Unassembled WGS sequence"/>
</dbReference>
<dbReference type="PANTHER" id="PTHR47027">
    <property type="entry name" value="REVERSE TRANSCRIPTASE DOMAIN-CONTAINING PROTEIN"/>
    <property type="match status" value="1"/>
</dbReference>
<accession>A0A183SKQ2</accession>
<dbReference type="WBParaSite" id="SSLN_0000495501-mRNA-1">
    <property type="protein sequence ID" value="SSLN_0000495501-mRNA-1"/>
    <property type="gene ID" value="SSLN_0000495501"/>
</dbReference>
<reference evidence="3" key="1">
    <citation type="submission" date="2016-06" db="UniProtKB">
        <authorList>
            <consortium name="WormBaseParasite"/>
        </authorList>
    </citation>
    <scope>IDENTIFICATION</scope>
</reference>
<dbReference type="PANTHER" id="PTHR47027:SF26">
    <property type="entry name" value="REVERSE TRANSCRIPTASE DOMAIN-CONTAINING PROTEIN"/>
    <property type="match status" value="1"/>
</dbReference>
<reference evidence="1 2" key="2">
    <citation type="submission" date="2018-11" db="EMBL/GenBank/DDBJ databases">
        <authorList>
            <consortium name="Pathogen Informatics"/>
        </authorList>
    </citation>
    <scope>NUCLEOTIDE SEQUENCE [LARGE SCALE GENOMIC DNA]</scope>
    <source>
        <strain evidence="1 2">NST_G2</strain>
    </source>
</reference>
<name>A0A183SKQ2_SCHSO</name>
<keyword evidence="2" id="KW-1185">Reference proteome</keyword>
<protein>
    <submittedName>
        <fullName evidence="3">Reverse transcriptase domain-containing protein</fullName>
    </submittedName>
</protein>
<evidence type="ECO:0000313" key="1">
    <source>
        <dbReference type="EMBL" id="VDL91185.1"/>
    </source>
</evidence>
<gene>
    <name evidence="1" type="ORF">SSLN_LOCUS4800</name>
</gene>
<sequence>MKGMSRFCSPNGGRHFKIFDPSPGIPSTVLSSRGSRLLRISYHIGNKLVNVLSFPDNPKSNRSEQRTALVARELAHYKVDVAALSETRFSEQCQLWDLQEKCQEMRTHLYTTFVDLTKAFDMVNRDGLWKVMQKFGCPERFTHMVRQLHDKMTPCVTDNGTVSLAFALTNGVKHDDMQRCIHGFVVVDANFGLTINAT</sequence>
<evidence type="ECO:0000313" key="3">
    <source>
        <dbReference type="WBParaSite" id="SSLN_0000495501-mRNA-1"/>
    </source>
</evidence>
<proteinExistence type="predicted"/>
<dbReference type="OrthoDB" id="10070415at2759"/>
<evidence type="ECO:0000313" key="2">
    <source>
        <dbReference type="Proteomes" id="UP000275846"/>
    </source>
</evidence>
<organism evidence="3">
    <name type="scientific">Schistocephalus solidus</name>
    <name type="common">Tapeworm</name>
    <dbReference type="NCBI Taxonomy" id="70667"/>
    <lineage>
        <taxon>Eukaryota</taxon>
        <taxon>Metazoa</taxon>
        <taxon>Spiralia</taxon>
        <taxon>Lophotrochozoa</taxon>
        <taxon>Platyhelminthes</taxon>
        <taxon>Cestoda</taxon>
        <taxon>Eucestoda</taxon>
        <taxon>Diphyllobothriidea</taxon>
        <taxon>Diphyllobothriidae</taxon>
        <taxon>Schistocephalus</taxon>
    </lineage>
</organism>